<proteinExistence type="predicted"/>
<keyword evidence="2" id="KW-1185">Reference proteome</keyword>
<dbReference type="RefSeq" id="WP_069731962.1">
    <property type="nucleotide sequence ID" value="NZ_CP019914.1"/>
</dbReference>
<reference evidence="1 2" key="1">
    <citation type="submission" date="2017-02" db="EMBL/GenBank/DDBJ databases">
        <title>Complete genome sequence of Brachyspira hampsonii genomovar I strain NSH-16 (ATCC BAA-2463).</title>
        <authorList>
            <person name="Mirajkar N.S."/>
            <person name="Gebhart C.J."/>
        </authorList>
    </citation>
    <scope>NUCLEOTIDE SEQUENCE [LARGE SCALE GENOMIC DNA]</scope>
    <source>
        <strain evidence="1 2">NSH-16</strain>
    </source>
</reference>
<gene>
    <name evidence="1" type="ORF">BHAMNSH16_09555</name>
</gene>
<evidence type="ECO:0000313" key="2">
    <source>
        <dbReference type="Proteomes" id="UP000264880"/>
    </source>
</evidence>
<dbReference type="Pfam" id="PF11655">
    <property type="entry name" value="DUF2589"/>
    <property type="match status" value="1"/>
</dbReference>
<organism evidence="1 2">
    <name type="scientific">Brachyspira hampsonii</name>
    <dbReference type="NCBI Taxonomy" id="1287055"/>
    <lineage>
        <taxon>Bacteria</taxon>
        <taxon>Pseudomonadati</taxon>
        <taxon>Spirochaetota</taxon>
        <taxon>Spirochaetia</taxon>
        <taxon>Brachyspirales</taxon>
        <taxon>Brachyspiraceae</taxon>
        <taxon>Brachyspira</taxon>
    </lineage>
</organism>
<protein>
    <recommendedName>
        <fullName evidence="3">DUF2589 domain-containing protein</fullName>
    </recommendedName>
</protein>
<dbReference type="AlphaFoldDB" id="A0AAC9TU27"/>
<evidence type="ECO:0008006" key="3">
    <source>
        <dbReference type="Google" id="ProtNLM"/>
    </source>
</evidence>
<accession>A0AAC9TU27</accession>
<sequence length="198" mass="22234">MARFKEVVVAIAKSVAEAEAQLEETQLSNLSKYFSKKKDYKKSNSNKKDDGLSSGLFPIMLKIGFPDENNKYGNKYYCVPYINLIPISQLNIDFVTASFDMGIIELIEPKKTNKANLNNISEDDVIDNLPNFETSSDMYVDVTGAGIDKDKGTTINVHISIRKTEISEGMSKLINEMTNLNQGFIEIKSKEKDIKTNE</sequence>
<evidence type="ECO:0000313" key="1">
    <source>
        <dbReference type="EMBL" id="ASJ21871.1"/>
    </source>
</evidence>
<dbReference type="EMBL" id="CP019914">
    <property type="protein sequence ID" value="ASJ21871.1"/>
    <property type="molecule type" value="Genomic_DNA"/>
</dbReference>
<dbReference type="KEGG" id="bhp:BHAMNSH16_09555"/>
<dbReference type="Proteomes" id="UP000264880">
    <property type="component" value="Chromosome"/>
</dbReference>
<name>A0AAC9TU27_9SPIR</name>
<dbReference type="InterPro" id="IPR024510">
    <property type="entry name" value="DUF2589"/>
</dbReference>